<sequence length="93" mass="10615">MPSPAQNFMRLVSPHAPVFVPPRRERWCARIDEQLLPEFHAPKLSAGFPNHQAAERDRAGEVRAYHRNLDSTLWEHRACSLVVQMCQGLVTGK</sequence>
<proteinExistence type="predicted"/>
<organism evidence="1 2">
    <name type="scientific">Cercophora newfieldiana</name>
    <dbReference type="NCBI Taxonomy" id="92897"/>
    <lineage>
        <taxon>Eukaryota</taxon>
        <taxon>Fungi</taxon>
        <taxon>Dikarya</taxon>
        <taxon>Ascomycota</taxon>
        <taxon>Pezizomycotina</taxon>
        <taxon>Sordariomycetes</taxon>
        <taxon>Sordariomycetidae</taxon>
        <taxon>Sordariales</taxon>
        <taxon>Lasiosphaeriaceae</taxon>
        <taxon>Cercophora</taxon>
    </lineage>
</organism>
<gene>
    <name evidence="1" type="ORF">B0T16DRAFT_53493</name>
</gene>
<evidence type="ECO:0000313" key="1">
    <source>
        <dbReference type="EMBL" id="KAK0657156.1"/>
    </source>
</evidence>
<comment type="caution">
    <text evidence="1">The sequence shown here is derived from an EMBL/GenBank/DDBJ whole genome shotgun (WGS) entry which is preliminary data.</text>
</comment>
<reference evidence="1" key="1">
    <citation type="submission" date="2023-06" db="EMBL/GenBank/DDBJ databases">
        <title>Genome-scale phylogeny and comparative genomics of the fungal order Sordariales.</title>
        <authorList>
            <consortium name="Lawrence Berkeley National Laboratory"/>
            <person name="Hensen N."/>
            <person name="Bonometti L."/>
            <person name="Westerberg I."/>
            <person name="Brannstrom I.O."/>
            <person name="Guillou S."/>
            <person name="Cros-Aarteil S."/>
            <person name="Calhoun S."/>
            <person name="Haridas S."/>
            <person name="Kuo A."/>
            <person name="Mondo S."/>
            <person name="Pangilinan J."/>
            <person name="Riley R."/>
            <person name="Labutti K."/>
            <person name="Andreopoulos B."/>
            <person name="Lipzen A."/>
            <person name="Chen C."/>
            <person name="Yanf M."/>
            <person name="Daum C."/>
            <person name="Ng V."/>
            <person name="Clum A."/>
            <person name="Steindorff A."/>
            <person name="Ohm R."/>
            <person name="Martin F."/>
            <person name="Silar P."/>
            <person name="Natvig D."/>
            <person name="Lalanne C."/>
            <person name="Gautier V."/>
            <person name="Ament-Velasquez S.L."/>
            <person name="Kruys A."/>
            <person name="Hutchinson M.I."/>
            <person name="Powell A.J."/>
            <person name="Barry K."/>
            <person name="Miller A.N."/>
            <person name="Grigoriev I.V."/>
            <person name="Debuchy R."/>
            <person name="Gladieux P."/>
            <person name="Thoren M.H."/>
            <person name="Johannesson H."/>
        </authorList>
    </citation>
    <scope>NUCLEOTIDE SEQUENCE</scope>
    <source>
        <strain evidence="1">SMH2532-1</strain>
    </source>
</reference>
<accession>A0AA40CZG3</accession>
<evidence type="ECO:0000313" key="2">
    <source>
        <dbReference type="Proteomes" id="UP001174936"/>
    </source>
</evidence>
<dbReference type="Proteomes" id="UP001174936">
    <property type="component" value="Unassembled WGS sequence"/>
</dbReference>
<dbReference type="EMBL" id="JAULSV010000001">
    <property type="protein sequence ID" value="KAK0657156.1"/>
    <property type="molecule type" value="Genomic_DNA"/>
</dbReference>
<keyword evidence="2" id="KW-1185">Reference proteome</keyword>
<dbReference type="AlphaFoldDB" id="A0AA40CZG3"/>
<protein>
    <submittedName>
        <fullName evidence="1">Uncharacterized protein</fullName>
    </submittedName>
</protein>
<name>A0AA40CZG3_9PEZI</name>